<dbReference type="InterPro" id="IPR041413">
    <property type="entry name" value="MLTR_LBD"/>
</dbReference>
<feature type="domain" description="HTH cro/C1-type" evidence="1">
    <location>
        <begin position="27"/>
        <end position="82"/>
    </location>
</feature>
<evidence type="ECO:0000313" key="3">
    <source>
        <dbReference type="Proteomes" id="UP001449795"/>
    </source>
</evidence>
<reference evidence="2 3" key="1">
    <citation type="submission" date="2024-04" db="EMBL/GenBank/DDBJ databases">
        <title>Complete genome sequence of Nguyenibacter vanlangesis HBCM-1154, a strain capable of nitrogen fixation, IAA production, and phosphorus solubilization isolated from sugarcane soil.</title>
        <authorList>
            <person name="MY HANH P."/>
        </authorList>
    </citation>
    <scope>NUCLEOTIDE SEQUENCE [LARGE SCALE GENOMIC DNA]</scope>
    <source>
        <strain evidence="2 3">HBCM 1154</strain>
    </source>
</reference>
<name>A0ABZ3D595_9PROT</name>
<dbReference type="SUPFAM" id="SSF47413">
    <property type="entry name" value="lambda repressor-like DNA-binding domains"/>
    <property type="match status" value="1"/>
</dbReference>
<sequence>MTAANVELGDFLRARRERLVPDNAGAVRGRRRTPGLRREEVAEAAGISTEWYVKLEQGRAVAPSLTTIDALARALKLNAVERAHLRRLADAKSQPAFSPETVPPIISRFVVSLPHPAYVTGRRWDILAWNDAAAELFDFGAMPLEDRNLLLYILADPRARRVFGDSWSTEARRILALFRPTYDVWANDPAFVQLLHRVQAGCGEFEGWWKDHAIRWPSSGTKRLHHPTHGQTAFEYTTFQANDDVGLKVAVYLPIAHS</sequence>
<dbReference type="Gene3D" id="3.30.450.180">
    <property type="match status" value="1"/>
</dbReference>
<evidence type="ECO:0000313" key="2">
    <source>
        <dbReference type="EMBL" id="XAE42944.1"/>
    </source>
</evidence>
<dbReference type="RefSeq" id="WP_342628551.1">
    <property type="nucleotide sequence ID" value="NZ_CP152276.1"/>
</dbReference>
<dbReference type="Pfam" id="PF13560">
    <property type="entry name" value="HTH_31"/>
    <property type="match status" value="1"/>
</dbReference>
<dbReference type="SMART" id="SM00530">
    <property type="entry name" value="HTH_XRE"/>
    <property type="match status" value="1"/>
</dbReference>
<dbReference type="CDD" id="cd00093">
    <property type="entry name" value="HTH_XRE"/>
    <property type="match status" value="1"/>
</dbReference>
<protein>
    <submittedName>
        <fullName evidence="2">Helix-turn-helix transcriptional regulator</fullName>
    </submittedName>
</protein>
<dbReference type="Pfam" id="PF17765">
    <property type="entry name" value="MLTR_LBD"/>
    <property type="match status" value="1"/>
</dbReference>
<dbReference type="InterPro" id="IPR010982">
    <property type="entry name" value="Lambda_DNA-bd_dom_sf"/>
</dbReference>
<dbReference type="Gene3D" id="1.10.260.40">
    <property type="entry name" value="lambda repressor-like DNA-binding domains"/>
    <property type="match status" value="1"/>
</dbReference>
<evidence type="ECO:0000259" key="1">
    <source>
        <dbReference type="PROSITE" id="PS50943"/>
    </source>
</evidence>
<dbReference type="PROSITE" id="PS50943">
    <property type="entry name" value="HTH_CROC1"/>
    <property type="match status" value="1"/>
</dbReference>
<dbReference type="InterPro" id="IPR001387">
    <property type="entry name" value="Cro/C1-type_HTH"/>
</dbReference>
<proteinExistence type="predicted"/>
<dbReference type="PANTHER" id="PTHR35010:SF3">
    <property type="entry name" value="BLL4873 PROTEIN"/>
    <property type="match status" value="1"/>
</dbReference>
<dbReference type="EMBL" id="CP152276">
    <property type="protein sequence ID" value="XAE42944.1"/>
    <property type="molecule type" value="Genomic_DNA"/>
</dbReference>
<keyword evidence="3" id="KW-1185">Reference proteome</keyword>
<dbReference type="Proteomes" id="UP001449795">
    <property type="component" value="Chromosome"/>
</dbReference>
<accession>A0ABZ3D595</accession>
<organism evidence="2 3">
    <name type="scientific">Nguyenibacter vanlangensis</name>
    <dbReference type="NCBI Taxonomy" id="1216886"/>
    <lineage>
        <taxon>Bacteria</taxon>
        <taxon>Pseudomonadati</taxon>
        <taxon>Pseudomonadota</taxon>
        <taxon>Alphaproteobacteria</taxon>
        <taxon>Acetobacterales</taxon>
        <taxon>Acetobacteraceae</taxon>
        <taxon>Nguyenibacter</taxon>
    </lineage>
</organism>
<dbReference type="PANTHER" id="PTHR35010">
    <property type="entry name" value="BLL4672 PROTEIN-RELATED"/>
    <property type="match status" value="1"/>
</dbReference>
<gene>
    <name evidence="2" type="ORF">AAC691_00180</name>
</gene>